<dbReference type="Proteomes" id="UP001362999">
    <property type="component" value="Unassembled WGS sequence"/>
</dbReference>
<protein>
    <submittedName>
        <fullName evidence="1">Uncharacterized protein</fullName>
    </submittedName>
</protein>
<organism evidence="1 2">
    <name type="scientific">Favolaschia claudopus</name>
    <dbReference type="NCBI Taxonomy" id="2862362"/>
    <lineage>
        <taxon>Eukaryota</taxon>
        <taxon>Fungi</taxon>
        <taxon>Dikarya</taxon>
        <taxon>Basidiomycota</taxon>
        <taxon>Agaricomycotina</taxon>
        <taxon>Agaricomycetes</taxon>
        <taxon>Agaricomycetidae</taxon>
        <taxon>Agaricales</taxon>
        <taxon>Marasmiineae</taxon>
        <taxon>Mycenaceae</taxon>
        <taxon>Favolaschia</taxon>
    </lineage>
</organism>
<dbReference type="AlphaFoldDB" id="A0AAW0AE24"/>
<keyword evidence="2" id="KW-1185">Reference proteome</keyword>
<dbReference type="EMBL" id="JAWWNJ010000072">
    <property type="protein sequence ID" value="KAK7007176.1"/>
    <property type="molecule type" value="Genomic_DNA"/>
</dbReference>
<comment type="caution">
    <text evidence="1">The sequence shown here is derived from an EMBL/GenBank/DDBJ whole genome shotgun (WGS) entry which is preliminary data.</text>
</comment>
<proteinExistence type="predicted"/>
<accession>A0AAW0AE24</accession>
<gene>
    <name evidence="1" type="ORF">R3P38DRAFT_3598974</name>
</gene>
<sequence length="241" mass="25550">MSIFQISQNSTSVAPRCQSALHTMHKALCEELVEPPAPTWLQMRENIQVMQVETCAVCRTSISSFGAAICPALLQTVPLPLTLASEPVWPAKCDSPSSLARALAAAPVKLPSKTLVVFSASGCASRAPSASDEGLKCNPGPSSWAASPMSTSTKASLALRLATGVPGSLPDSTRTLPGTVPPHHAIWICLALLTVFKYAEAIRVVARVKSCIYLKLSCELKKHGSHIQRPVNPSEARDAKT</sequence>
<evidence type="ECO:0000313" key="1">
    <source>
        <dbReference type="EMBL" id="KAK7007176.1"/>
    </source>
</evidence>
<reference evidence="1 2" key="1">
    <citation type="journal article" date="2024" name="J Genomics">
        <title>Draft genome sequencing and assembly of Favolaschia claudopus CIRM-BRFM 2984 isolated from oak limbs.</title>
        <authorList>
            <person name="Navarro D."/>
            <person name="Drula E."/>
            <person name="Chaduli D."/>
            <person name="Cazenave R."/>
            <person name="Ahrendt S."/>
            <person name="Wang J."/>
            <person name="Lipzen A."/>
            <person name="Daum C."/>
            <person name="Barry K."/>
            <person name="Grigoriev I.V."/>
            <person name="Favel A."/>
            <person name="Rosso M.N."/>
            <person name="Martin F."/>
        </authorList>
    </citation>
    <scope>NUCLEOTIDE SEQUENCE [LARGE SCALE GENOMIC DNA]</scope>
    <source>
        <strain evidence="1 2">CIRM-BRFM 2984</strain>
    </source>
</reference>
<evidence type="ECO:0000313" key="2">
    <source>
        <dbReference type="Proteomes" id="UP001362999"/>
    </source>
</evidence>
<name>A0AAW0AE24_9AGAR</name>